<name>A0A5C6AAG3_9BACT</name>
<keyword evidence="1 2" id="KW-0597">Phosphoprotein</keyword>
<evidence type="ECO:0000256" key="1">
    <source>
        <dbReference type="ARBA" id="ARBA00022553"/>
    </source>
</evidence>
<reference evidence="6 7" key="1">
    <citation type="submission" date="2019-02" db="EMBL/GenBank/DDBJ databases">
        <title>Deep-cultivation of Planctomycetes and their phenomic and genomic characterization uncovers novel biology.</title>
        <authorList>
            <person name="Wiegand S."/>
            <person name="Jogler M."/>
            <person name="Boedeker C."/>
            <person name="Pinto D."/>
            <person name="Vollmers J."/>
            <person name="Rivas-Marin E."/>
            <person name="Kohn T."/>
            <person name="Peeters S.H."/>
            <person name="Heuer A."/>
            <person name="Rast P."/>
            <person name="Oberbeckmann S."/>
            <person name="Bunk B."/>
            <person name="Jeske O."/>
            <person name="Meyerdierks A."/>
            <person name="Storesund J.E."/>
            <person name="Kallscheuer N."/>
            <person name="Luecker S."/>
            <person name="Lage O.M."/>
            <person name="Pohl T."/>
            <person name="Merkel B.J."/>
            <person name="Hornburger P."/>
            <person name="Mueller R.-W."/>
            <person name="Bruemmer F."/>
            <person name="Labrenz M."/>
            <person name="Spormann A.M."/>
            <person name="Op Den Camp H."/>
            <person name="Overmann J."/>
            <person name="Amann R."/>
            <person name="Jetten M.S.M."/>
            <person name="Mascher T."/>
            <person name="Medema M.H."/>
            <person name="Devos D.P."/>
            <person name="Kaster A.-K."/>
            <person name="Ovreas L."/>
            <person name="Rohde M."/>
            <person name="Galperin M.Y."/>
            <person name="Jogler C."/>
        </authorList>
    </citation>
    <scope>NUCLEOTIDE SEQUENCE [LARGE SCALE GENOMIC DNA]</scope>
    <source>
        <strain evidence="6 7">Pla100</strain>
    </source>
</reference>
<dbReference type="InterPro" id="IPR011006">
    <property type="entry name" value="CheY-like_superfamily"/>
</dbReference>
<dbReference type="Gene3D" id="3.40.50.2300">
    <property type="match status" value="1"/>
</dbReference>
<feature type="compositionally biased region" description="Basic and acidic residues" evidence="3">
    <location>
        <begin position="1"/>
        <end position="16"/>
    </location>
</feature>
<evidence type="ECO:0000259" key="5">
    <source>
        <dbReference type="PROSITE" id="PS50123"/>
    </source>
</evidence>
<feature type="modified residue" description="4-aspartylphosphate" evidence="2">
    <location>
        <position position="179"/>
    </location>
</feature>
<dbReference type="InterPro" id="IPR029063">
    <property type="entry name" value="SAM-dependent_MTases_sf"/>
</dbReference>
<evidence type="ECO:0000313" key="7">
    <source>
        <dbReference type="Proteomes" id="UP000316213"/>
    </source>
</evidence>
<dbReference type="PRINTS" id="PR00996">
    <property type="entry name" value="CHERMTFRASE"/>
</dbReference>
<feature type="region of interest" description="Disordered" evidence="3">
    <location>
        <begin position="1"/>
        <end position="25"/>
    </location>
</feature>
<dbReference type="CDD" id="cd17546">
    <property type="entry name" value="REC_hyHK_CKI1_RcsC-like"/>
    <property type="match status" value="1"/>
</dbReference>
<sequence>MFASDPHEQSLGRTRDGFYPGDIATGVSPPRLKRFFTKEDGGYRNRKEVRELVVFTPHNLMGDPPFSRLDLVSCRNVMIYLQRDVQKQIVELFHYALRPDGLLVLGSAETIDDAELFRTELKKHRILVADDRRDVRFLATHLLEKSGATTVTADNGQEAVDVVKHRTQSGEPVDAILMDMQMPIMDGYEASRVLRQSGFDRPIIALTANAMQGDRRRCLETGCKDYLTKPLNGSDMLRMLQRLLVSRDQ</sequence>
<dbReference type="InterPro" id="IPR022642">
    <property type="entry name" value="CheR_C"/>
</dbReference>
<dbReference type="Gene3D" id="3.40.50.150">
    <property type="entry name" value="Vaccinia Virus protein VP39"/>
    <property type="match status" value="1"/>
</dbReference>
<organism evidence="6 7">
    <name type="scientific">Neorhodopirellula pilleata</name>
    <dbReference type="NCBI Taxonomy" id="2714738"/>
    <lineage>
        <taxon>Bacteria</taxon>
        <taxon>Pseudomonadati</taxon>
        <taxon>Planctomycetota</taxon>
        <taxon>Planctomycetia</taxon>
        <taxon>Pirellulales</taxon>
        <taxon>Pirellulaceae</taxon>
        <taxon>Neorhodopirellula</taxon>
    </lineage>
</organism>
<dbReference type="Proteomes" id="UP000316213">
    <property type="component" value="Unassembled WGS sequence"/>
</dbReference>
<dbReference type="EMBL" id="SJPM01000005">
    <property type="protein sequence ID" value="TWT96426.1"/>
    <property type="molecule type" value="Genomic_DNA"/>
</dbReference>
<dbReference type="PROSITE" id="PS50123">
    <property type="entry name" value="CHER"/>
    <property type="match status" value="1"/>
</dbReference>
<dbReference type="GO" id="GO:0000160">
    <property type="term" value="P:phosphorelay signal transduction system"/>
    <property type="evidence" value="ECO:0007669"/>
    <property type="project" value="InterPro"/>
</dbReference>
<dbReference type="SUPFAM" id="SSF53335">
    <property type="entry name" value="S-adenosyl-L-methionine-dependent methyltransferases"/>
    <property type="match status" value="1"/>
</dbReference>
<proteinExistence type="predicted"/>
<feature type="domain" description="Response regulatory" evidence="4">
    <location>
        <begin position="125"/>
        <end position="244"/>
    </location>
</feature>
<evidence type="ECO:0000256" key="3">
    <source>
        <dbReference type="SAM" id="MobiDB-lite"/>
    </source>
</evidence>
<dbReference type="PROSITE" id="PS50110">
    <property type="entry name" value="RESPONSE_REGULATORY"/>
    <property type="match status" value="1"/>
</dbReference>
<gene>
    <name evidence="6" type="primary">phoP_4</name>
    <name evidence="6" type="ORF">Pla100_29060</name>
</gene>
<dbReference type="Pfam" id="PF00072">
    <property type="entry name" value="Response_reg"/>
    <property type="match status" value="1"/>
</dbReference>
<comment type="caution">
    <text evidence="6">The sequence shown here is derived from an EMBL/GenBank/DDBJ whole genome shotgun (WGS) entry which is preliminary data.</text>
</comment>
<dbReference type="GO" id="GO:0008757">
    <property type="term" value="F:S-adenosylmethionine-dependent methyltransferase activity"/>
    <property type="evidence" value="ECO:0007669"/>
    <property type="project" value="InterPro"/>
</dbReference>
<dbReference type="InterPro" id="IPR001789">
    <property type="entry name" value="Sig_transdc_resp-reg_receiver"/>
</dbReference>
<dbReference type="SMART" id="SM00448">
    <property type="entry name" value="REC"/>
    <property type="match status" value="1"/>
</dbReference>
<dbReference type="Pfam" id="PF01739">
    <property type="entry name" value="CheR"/>
    <property type="match status" value="1"/>
</dbReference>
<keyword evidence="7" id="KW-1185">Reference proteome</keyword>
<evidence type="ECO:0000259" key="4">
    <source>
        <dbReference type="PROSITE" id="PS50110"/>
    </source>
</evidence>
<evidence type="ECO:0000256" key="2">
    <source>
        <dbReference type="PROSITE-ProRule" id="PRU00169"/>
    </source>
</evidence>
<protein>
    <submittedName>
        <fullName evidence="6">Alkaline phosphatase synthesis transcriptional regulatory protein PhoP</fullName>
    </submittedName>
</protein>
<dbReference type="PANTHER" id="PTHR45339:SF3">
    <property type="entry name" value="HISTIDINE KINASE"/>
    <property type="match status" value="1"/>
</dbReference>
<evidence type="ECO:0000313" key="6">
    <source>
        <dbReference type="EMBL" id="TWT96426.1"/>
    </source>
</evidence>
<feature type="domain" description="CheR-type methyltransferase" evidence="5">
    <location>
        <begin position="1"/>
        <end position="111"/>
    </location>
</feature>
<dbReference type="SMART" id="SM00138">
    <property type="entry name" value="MeTrc"/>
    <property type="match status" value="1"/>
</dbReference>
<dbReference type="PANTHER" id="PTHR45339">
    <property type="entry name" value="HYBRID SIGNAL TRANSDUCTION HISTIDINE KINASE J"/>
    <property type="match status" value="1"/>
</dbReference>
<dbReference type="AlphaFoldDB" id="A0A5C6AAG3"/>
<dbReference type="SUPFAM" id="SSF52172">
    <property type="entry name" value="CheY-like"/>
    <property type="match status" value="1"/>
</dbReference>
<dbReference type="InterPro" id="IPR000780">
    <property type="entry name" value="CheR_MeTrfase"/>
</dbReference>
<accession>A0A5C6AAG3</accession>